<dbReference type="EMBL" id="JAXCGZ010016045">
    <property type="protein sequence ID" value="KAK7069606.1"/>
    <property type="molecule type" value="Genomic_DNA"/>
</dbReference>
<proteinExistence type="predicted"/>
<dbReference type="Proteomes" id="UP001381693">
    <property type="component" value="Unassembled WGS sequence"/>
</dbReference>
<name>A0AAN8ZV01_HALRR</name>
<comment type="caution">
    <text evidence="1">The sequence shown here is derived from an EMBL/GenBank/DDBJ whole genome shotgun (WGS) entry which is preliminary data.</text>
</comment>
<gene>
    <name evidence="1" type="ORF">SK128_026099</name>
</gene>
<keyword evidence="2" id="KW-1185">Reference proteome</keyword>
<sequence length="86" mass="9797">HCLIPCLYQSITCSTHPCQSWLWAFLSKMSMPKTVSHSLFCIRRGFGMLSSIRGNSSGLHSMDFSPLVYFSSYRLNTVLVAEKKFE</sequence>
<feature type="non-terminal residue" evidence="1">
    <location>
        <position position="1"/>
    </location>
</feature>
<accession>A0AAN8ZV01</accession>
<reference evidence="1 2" key="1">
    <citation type="submission" date="2023-11" db="EMBL/GenBank/DDBJ databases">
        <title>Halocaridina rubra genome assembly.</title>
        <authorList>
            <person name="Smith C."/>
        </authorList>
    </citation>
    <scope>NUCLEOTIDE SEQUENCE [LARGE SCALE GENOMIC DNA]</scope>
    <source>
        <strain evidence="1">EP-1</strain>
        <tissue evidence="1">Whole</tissue>
    </source>
</reference>
<evidence type="ECO:0000313" key="2">
    <source>
        <dbReference type="Proteomes" id="UP001381693"/>
    </source>
</evidence>
<dbReference type="AlphaFoldDB" id="A0AAN8ZV01"/>
<organism evidence="1 2">
    <name type="scientific">Halocaridina rubra</name>
    <name type="common">Hawaiian red shrimp</name>
    <dbReference type="NCBI Taxonomy" id="373956"/>
    <lineage>
        <taxon>Eukaryota</taxon>
        <taxon>Metazoa</taxon>
        <taxon>Ecdysozoa</taxon>
        <taxon>Arthropoda</taxon>
        <taxon>Crustacea</taxon>
        <taxon>Multicrustacea</taxon>
        <taxon>Malacostraca</taxon>
        <taxon>Eumalacostraca</taxon>
        <taxon>Eucarida</taxon>
        <taxon>Decapoda</taxon>
        <taxon>Pleocyemata</taxon>
        <taxon>Caridea</taxon>
        <taxon>Atyoidea</taxon>
        <taxon>Atyidae</taxon>
        <taxon>Halocaridina</taxon>
    </lineage>
</organism>
<evidence type="ECO:0000313" key="1">
    <source>
        <dbReference type="EMBL" id="KAK7069606.1"/>
    </source>
</evidence>
<protein>
    <submittedName>
        <fullName evidence="1">Uncharacterized protein</fullName>
    </submittedName>
</protein>